<dbReference type="PANTHER" id="PTHR12286">
    <property type="entry name" value="SACCHAROPINE DEHYDROGENASE-LIKE OXIDOREDUCTASE"/>
    <property type="match status" value="1"/>
</dbReference>
<evidence type="ECO:0000256" key="1">
    <source>
        <dbReference type="ARBA" id="ARBA00038048"/>
    </source>
</evidence>
<dbReference type="InterPro" id="IPR036291">
    <property type="entry name" value="NAD(P)-bd_dom_sf"/>
</dbReference>
<comment type="caution">
    <text evidence="3">The sequence shown here is derived from an EMBL/GenBank/DDBJ whole genome shotgun (WGS) entry which is preliminary data.</text>
</comment>
<gene>
    <name evidence="3" type="ORF">CYCCA115_LOCUS11282</name>
</gene>
<dbReference type="GO" id="GO:0005886">
    <property type="term" value="C:plasma membrane"/>
    <property type="evidence" value="ECO:0007669"/>
    <property type="project" value="TreeGrafter"/>
</dbReference>
<proteinExistence type="inferred from homology"/>
<dbReference type="Pfam" id="PF03435">
    <property type="entry name" value="Sacchrp_dh_NADP"/>
    <property type="match status" value="1"/>
</dbReference>
<dbReference type="AlphaFoldDB" id="A0AAD2FPI8"/>
<protein>
    <recommendedName>
        <fullName evidence="2">Saccharopine dehydrogenase NADP binding domain-containing protein</fullName>
    </recommendedName>
</protein>
<evidence type="ECO:0000313" key="3">
    <source>
        <dbReference type="EMBL" id="CAJ1947735.1"/>
    </source>
</evidence>
<organism evidence="3 4">
    <name type="scientific">Cylindrotheca closterium</name>
    <dbReference type="NCBI Taxonomy" id="2856"/>
    <lineage>
        <taxon>Eukaryota</taxon>
        <taxon>Sar</taxon>
        <taxon>Stramenopiles</taxon>
        <taxon>Ochrophyta</taxon>
        <taxon>Bacillariophyta</taxon>
        <taxon>Bacillariophyceae</taxon>
        <taxon>Bacillariophycidae</taxon>
        <taxon>Bacillariales</taxon>
        <taxon>Bacillariaceae</taxon>
        <taxon>Cylindrotheca</taxon>
    </lineage>
</organism>
<dbReference type="EMBL" id="CAKOGP040001736">
    <property type="protein sequence ID" value="CAJ1947735.1"/>
    <property type="molecule type" value="Genomic_DNA"/>
</dbReference>
<feature type="domain" description="Saccharopine dehydrogenase NADP binding" evidence="2">
    <location>
        <begin position="13"/>
        <end position="150"/>
    </location>
</feature>
<evidence type="ECO:0000259" key="2">
    <source>
        <dbReference type="Pfam" id="PF03435"/>
    </source>
</evidence>
<reference evidence="3" key="1">
    <citation type="submission" date="2023-08" db="EMBL/GenBank/DDBJ databases">
        <authorList>
            <person name="Audoor S."/>
            <person name="Bilcke G."/>
        </authorList>
    </citation>
    <scope>NUCLEOTIDE SEQUENCE</scope>
</reference>
<dbReference type="InterPro" id="IPR005097">
    <property type="entry name" value="Sacchrp_dh_NADP-bd"/>
</dbReference>
<evidence type="ECO:0000313" key="4">
    <source>
        <dbReference type="Proteomes" id="UP001295423"/>
    </source>
</evidence>
<dbReference type="GO" id="GO:0009247">
    <property type="term" value="P:glycolipid biosynthetic process"/>
    <property type="evidence" value="ECO:0007669"/>
    <property type="project" value="TreeGrafter"/>
</dbReference>
<dbReference type="PANTHER" id="PTHR12286:SF5">
    <property type="entry name" value="SACCHAROPINE DEHYDROGENASE-LIKE OXIDOREDUCTASE"/>
    <property type="match status" value="1"/>
</dbReference>
<sequence length="443" mass="47348">MAPSASDRPFDFIVYGATGYTGKKVAQYVVQQHASLSIAIAGRSKDKLLAVAQELGLPESSVLVASLPSSDTITTTADDNEKTKDQLVQVLSQAKIVLACAGPYRQCGMPLVQAAVEAKTDYLDLCGEPQFFDDTLLECDEAAKTQKVLVVSACAFDCVPAELSTCLVSKELLKKYPGTQVAGVEVCHTFEGLSKANATTFHAAVDGFHAASKGDLKSSRKKVTEKFGITKPPKRPDDWPKVPEQPGNLPTYHKATDTYILKFPGADAAAIMASWRYLRLQQPDTYKDRPNPRLSVCFGVQSQMTGYKVIGMGAIFSGLASTSFGCNMLHSNPGLFSNGLFVEGEGPSDADLEGVSFCTHTTGYGSGSKEEMVKVTCKGPEPGYVATPRMLVALGLTVLNHRDKLAFSGGVVLPGALFGETTEVYESLKENGITIEVVGDETK</sequence>
<keyword evidence="4" id="KW-1185">Reference proteome</keyword>
<dbReference type="InterPro" id="IPR051276">
    <property type="entry name" value="Saccharopine_DH-like_oxidrdct"/>
</dbReference>
<dbReference type="GO" id="GO:0005739">
    <property type="term" value="C:mitochondrion"/>
    <property type="evidence" value="ECO:0007669"/>
    <property type="project" value="TreeGrafter"/>
</dbReference>
<comment type="similarity">
    <text evidence="1">Belongs to the saccharopine dehydrogenase family.</text>
</comment>
<dbReference type="Gene3D" id="3.40.50.720">
    <property type="entry name" value="NAD(P)-binding Rossmann-like Domain"/>
    <property type="match status" value="1"/>
</dbReference>
<name>A0AAD2FPI8_9STRA</name>
<dbReference type="Proteomes" id="UP001295423">
    <property type="component" value="Unassembled WGS sequence"/>
</dbReference>
<accession>A0AAD2FPI8</accession>
<dbReference type="GO" id="GO:0005811">
    <property type="term" value="C:lipid droplet"/>
    <property type="evidence" value="ECO:0007669"/>
    <property type="project" value="TreeGrafter"/>
</dbReference>
<dbReference type="SUPFAM" id="SSF51735">
    <property type="entry name" value="NAD(P)-binding Rossmann-fold domains"/>
    <property type="match status" value="1"/>
</dbReference>